<dbReference type="RefSeq" id="WP_190559210.1">
    <property type="nucleotide sequence ID" value="NZ_JACJQU010000004.1"/>
</dbReference>
<organism evidence="1 2">
    <name type="scientific">Anabaena sphaerica FACHB-251</name>
    <dbReference type="NCBI Taxonomy" id="2692883"/>
    <lineage>
        <taxon>Bacteria</taxon>
        <taxon>Bacillati</taxon>
        <taxon>Cyanobacteriota</taxon>
        <taxon>Cyanophyceae</taxon>
        <taxon>Nostocales</taxon>
        <taxon>Nostocaceae</taxon>
        <taxon>Anabaena</taxon>
    </lineage>
</organism>
<dbReference type="Proteomes" id="UP000662185">
    <property type="component" value="Unassembled WGS sequence"/>
</dbReference>
<gene>
    <name evidence="1" type="ORF">H6G06_08950</name>
</gene>
<evidence type="ECO:0000313" key="1">
    <source>
        <dbReference type="EMBL" id="MBD2293612.1"/>
    </source>
</evidence>
<protein>
    <submittedName>
        <fullName evidence="1">Uncharacterized protein</fullName>
    </submittedName>
</protein>
<dbReference type="EMBL" id="JACJQU010000004">
    <property type="protein sequence ID" value="MBD2293612.1"/>
    <property type="molecule type" value="Genomic_DNA"/>
</dbReference>
<name>A0A926WGB3_9NOST</name>
<reference evidence="2" key="1">
    <citation type="journal article" date="2020" name="ISME J.">
        <title>Comparative genomics reveals insights into cyanobacterial evolution and habitat adaptation.</title>
        <authorList>
            <person name="Chen M.Y."/>
            <person name="Teng W.K."/>
            <person name="Zhao L."/>
            <person name="Hu C.X."/>
            <person name="Zhou Y.K."/>
            <person name="Han B.P."/>
            <person name="Song L.R."/>
            <person name="Shu W.S."/>
        </authorList>
    </citation>
    <scope>NUCLEOTIDE SEQUENCE [LARGE SCALE GENOMIC DNA]</scope>
    <source>
        <strain evidence="2">FACHB-251</strain>
    </source>
</reference>
<evidence type="ECO:0000313" key="2">
    <source>
        <dbReference type="Proteomes" id="UP000662185"/>
    </source>
</evidence>
<sequence length="124" mass="13991">MKHKLNQVITEGKLFNDVFMAREIISNDSQPNVKILSLLDNLMMDIAITNLGILNIPQQFGQLQIEEVYVMATAPKTLPLLIGVATIGGKMCLICRYIESIIPSENAHNIKERFMQQLLTFINC</sequence>
<dbReference type="AlphaFoldDB" id="A0A926WGB3"/>
<accession>A0A926WGB3</accession>
<keyword evidence="2" id="KW-1185">Reference proteome</keyword>
<comment type="caution">
    <text evidence="1">The sequence shown here is derived from an EMBL/GenBank/DDBJ whole genome shotgun (WGS) entry which is preliminary data.</text>
</comment>
<proteinExistence type="predicted"/>